<dbReference type="Gramene" id="KQL04466">
    <property type="protein sequence ID" value="KQL04466"/>
    <property type="gene ID" value="SETIT_004049mg"/>
</dbReference>
<dbReference type="PANTHER" id="PTHR33110:SF110">
    <property type="entry name" value="OS11G0624400 PROTEIN"/>
    <property type="match status" value="1"/>
</dbReference>
<dbReference type="Proteomes" id="UP000004995">
    <property type="component" value="Unassembled WGS sequence"/>
</dbReference>
<dbReference type="EMBL" id="AGNK02002871">
    <property type="status" value="NOT_ANNOTATED_CDS"/>
    <property type="molecule type" value="Genomic_DNA"/>
</dbReference>
<dbReference type="Pfam" id="PF03478">
    <property type="entry name" value="Beta-prop_KIB1-4"/>
    <property type="match status" value="1"/>
</dbReference>
<accession>A0A0Q3T1F7</accession>
<dbReference type="EnsemblPlants" id="KQL04466">
    <property type="protein sequence ID" value="KQL04466"/>
    <property type="gene ID" value="SETIT_004049mg"/>
</dbReference>
<sequence length="224" mass="24822">AVVCPDGLIAAIVGRKYFAKVALCLLDTFSWLLSTHDRWRWYEDIAFANGKVYALTGDEDLLAFDVGIDVSIGNLVVSHVKRVIQSWLPCLASAKVRYLVRSRGGALLMVRRHFLPGETTVRFSVFRADLRSSHWVEVSTLGGDGEALFMGRPCSRAVCARGVVRGDQIFFLQDEGVLLFADHRRDGLGEGRRCGARGEARPGGGRRAAVWSKERRGGEEREGR</sequence>
<feature type="domain" description="KIB1-4 beta-propeller" evidence="2">
    <location>
        <begin position="8"/>
        <end position="179"/>
    </location>
</feature>
<dbReference type="InterPro" id="IPR005174">
    <property type="entry name" value="KIB1-4_b-propeller"/>
</dbReference>
<reference evidence="4" key="1">
    <citation type="journal article" date="2012" name="Nat. Biotechnol.">
        <title>Reference genome sequence of the model plant Setaria.</title>
        <authorList>
            <person name="Bennetzen J.L."/>
            <person name="Schmutz J."/>
            <person name="Wang H."/>
            <person name="Percifield R."/>
            <person name="Hawkins J."/>
            <person name="Pontaroli A.C."/>
            <person name="Estep M."/>
            <person name="Feng L."/>
            <person name="Vaughn J.N."/>
            <person name="Grimwood J."/>
            <person name="Jenkins J."/>
            <person name="Barry K."/>
            <person name="Lindquist E."/>
            <person name="Hellsten U."/>
            <person name="Deshpande S."/>
            <person name="Wang X."/>
            <person name="Wu X."/>
            <person name="Mitros T."/>
            <person name="Triplett J."/>
            <person name="Yang X."/>
            <person name="Ye C.Y."/>
            <person name="Mauro-Herrera M."/>
            <person name="Wang L."/>
            <person name="Li P."/>
            <person name="Sharma M."/>
            <person name="Sharma R."/>
            <person name="Ronald P.C."/>
            <person name="Panaud O."/>
            <person name="Kellogg E.A."/>
            <person name="Brutnell T.P."/>
            <person name="Doust A.N."/>
            <person name="Tuskan G.A."/>
            <person name="Rokhsar D."/>
            <person name="Devos K.M."/>
        </authorList>
    </citation>
    <scope>NUCLEOTIDE SEQUENCE [LARGE SCALE GENOMIC DNA]</scope>
    <source>
        <strain evidence="4">cv. Yugu1</strain>
    </source>
</reference>
<dbReference type="InParanoid" id="A0A0Q3T1F7"/>
<keyword evidence="4" id="KW-1185">Reference proteome</keyword>
<dbReference type="AlphaFoldDB" id="A0A0Q3T1F7"/>
<reference evidence="3" key="2">
    <citation type="submission" date="2018-08" db="UniProtKB">
        <authorList>
            <consortium name="EnsemblPlants"/>
        </authorList>
    </citation>
    <scope>IDENTIFICATION</scope>
    <source>
        <strain evidence="3">Yugu1</strain>
    </source>
</reference>
<organism evidence="3 4">
    <name type="scientific">Setaria italica</name>
    <name type="common">Foxtail millet</name>
    <name type="synonym">Panicum italicum</name>
    <dbReference type="NCBI Taxonomy" id="4555"/>
    <lineage>
        <taxon>Eukaryota</taxon>
        <taxon>Viridiplantae</taxon>
        <taxon>Streptophyta</taxon>
        <taxon>Embryophyta</taxon>
        <taxon>Tracheophyta</taxon>
        <taxon>Spermatophyta</taxon>
        <taxon>Magnoliopsida</taxon>
        <taxon>Liliopsida</taxon>
        <taxon>Poales</taxon>
        <taxon>Poaceae</taxon>
        <taxon>PACMAD clade</taxon>
        <taxon>Panicoideae</taxon>
        <taxon>Panicodae</taxon>
        <taxon>Paniceae</taxon>
        <taxon>Cenchrinae</taxon>
        <taxon>Setaria</taxon>
    </lineage>
</organism>
<proteinExistence type="predicted"/>
<evidence type="ECO:0000259" key="2">
    <source>
        <dbReference type="Pfam" id="PF03478"/>
    </source>
</evidence>
<dbReference type="FunCoup" id="A0A0Q3T1F7">
    <property type="interactions" value="4"/>
</dbReference>
<dbReference type="PANTHER" id="PTHR33110">
    <property type="entry name" value="F-BOX/KELCH-REPEAT PROTEIN-RELATED"/>
    <property type="match status" value="1"/>
</dbReference>
<evidence type="ECO:0000313" key="3">
    <source>
        <dbReference type="EnsemblPlants" id="KQL04466"/>
    </source>
</evidence>
<feature type="region of interest" description="Disordered" evidence="1">
    <location>
        <begin position="191"/>
        <end position="224"/>
    </location>
</feature>
<dbReference type="eggNOG" id="ENOG502R5ZN">
    <property type="taxonomic scope" value="Eukaryota"/>
</dbReference>
<evidence type="ECO:0000313" key="4">
    <source>
        <dbReference type="Proteomes" id="UP000004995"/>
    </source>
</evidence>
<protein>
    <recommendedName>
        <fullName evidence="2">KIB1-4 beta-propeller domain-containing protein</fullName>
    </recommendedName>
</protein>
<feature type="compositionally biased region" description="Basic and acidic residues" evidence="1">
    <location>
        <begin position="191"/>
        <end position="200"/>
    </location>
</feature>
<feature type="compositionally biased region" description="Basic and acidic residues" evidence="1">
    <location>
        <begin position="212"/>
        <end position="224"/>
    </location>
</feature>
<name>A0A0Q3T1F7_SETIT</name>
<evidence type="ECO:0000256" key="1">
    <source>
        <dbReference type="SAM" id="MobiDB-lite"/>
    </source>
</evidence>